<keyword evidence="2" id="KW-1185">Reference proteome</keyword>
<sequence length="198" mass="22205">MAITTTRRRPPLQRPKDQMILLHQIPGPFNSALTIVKRNNEIAKAMHASDNLPKSIPIRSFPRVWDDCAKAENVVDYIHKRPGDTKGPNGVEALRSDAFGELEEWVFGSRRDEEVECVGCVEEINGLGVSAIRDQLQLTIRAIIDRPADCDVGTEYLGLSRYCELTSADMKAGERHVSNESPRSCFESKAKGTKYRIH</sequence>
<accession>A0A6A6RCH6</accession>
<gene>
    <name evidence="1" type="ORF">BU16DRAFT_554141</name>
</gene>
<reference evidence="1" key="1">
    <citation type="journal article" date="2020" name="Stud. Mycol.">
        <title>101 Dothideomycetes genomes: a test case for predicting lifestyles and emergence of pathogens.</title>
        <authorList>
            <person name="Haridas S."/>
            <person name="Albert R."/>
            <person name="Binder M."/>
            <person name="Bloem J."/>
            <person name="Labutti K."/>
            <person name="Salamov A."/>
            <person name="Andreopoulos B."/>
            <person name="Baker S."/>
            <person name="Barry K."/>
            <person name="Bills G."/>
            <person name="Bluhm B."/>
            <person name="Cannon C."/>
            <person name="Castanera R."/>
            <person name="Culley D."/>
            <person name="Daum C."/>
            <person name="Ezra D."/>
            <person name="Gonzalez J."/>
            <person name="Henrissat B."/>
            <person name="Kuo A."/>
            <person name="Liang C."/>
            <person name="Lipzen A."/>
            <person name="Lutzoni F."/>
            <person name="Magnuson J."/>
            <person name="Mondo S."/>
            <person name="Nolan M."/>
            <person name="Ohm R."/>
            <person name="Pangilinan J."/>
            <person name="Park H.-J."/>
            <person name="Ramirez L."/>
            <person name="Alfaro M."/>
            <person name="Sun H."/>
            <person name="Tritt A."/>
            <person name="Yoshinaga Y."/>
            <person name="Zwiers L.-H."/>
            <person name="Turgeon B."/>
            <person name="Goodwin S."/>
            <person name="Spatafora J."/>
            <person name="Crous P."/>
            <person name="Grigoriev I."/>
        </authorList>
    </citation>
    <scope>NUCLEOTIDE SEQUENCE</scope>
    <source>
        <strain evidence="1">CBS 269.34</strain>
    </source>
</reference>
<dbReference type="AlphaFoldDB" id="A0A6A6RCH6"/>
<evidence type="ECO:0000313" key="1">
    <source>
        <dbReference type="EMBL" id="KAF2502076.1"/>
    </source>
</evidence>
<name>A0A6A6RCH6_9PEZI</name>
<evidence type="ECO:0000313" key="2">
    <source>
        <dbReference type="Proteomes" id="UP000799750"/>
    </source>
</evidence>
<dbReference type="Proteomes" id="UP000799750">
    <property type="component" value="Unassembled WGS sequence"/>
</dbReference>
<proteinExistence type="predicted"/>
<organism evidence="1 2">
    <name type="scientific">Lophium mytilinum</name>
    <dbReference type="NCBI Taxonomy" id="390894"/>
    <lineage>
        <taxon>Eukaryota</taxon>
        <taxon>Fungi</taxon>
        <taxon>Dikarya</taxon>
        <taxon>Ascomycota</taxon>
        <taxon>Pezizomycotina</taxon>
        <taxon>Dothideomycetes</taxon>
        <taxon>Pleosporomycetidae</taxon>
        <taxon>Mytilinidiales</taxon>
        <taxon>Mytilinidiaceae</taxon>
        <taxon>Lophium</taxon>
    </lineage>
</organism>
<protein>
    <submittedName>
        <fullName evidence="1">Uncharacterized protein</fullName>
    </submittedName>
</protein>
<dbReference type="EMBL" id="MU004181">
    <property type="protein sequence ID" value="KAF2502076.1"/>
    <property type="molecule type" value="Genomic_DNA"/>
</dbReference>